<sequence length="718" mass="81239">MGKESKRKWARDLETKTSIDADWQVASVWGNSNRDFVALNSSGNSSGLLTVWDCNLFKMNKSVKHDGFIAVHGVWRGNNAKVGIINVYAPQRAIEKNLLWDDIKRELLRTSDVAWIVCGDFNEVRSAEERKGSKFDSRGANCFNDFIVAANLTDLRLGGRKFTWMNADCTKLSKLDRFLVNSDFNSLWPEANALALPRVFSDHCPILLETRTCDFGPIPFKFFNSWLLNPELENLVKEKWDAQKPEFEVFSSIERLSRKLRFLKNAIKEWRLKCGIEQNKDIDSLKQKISSIDLLAEVGGIDDGLAAERANLMAKLGDLTSAKACDLKQKAKSKWISDGDENSRYFHGVVNNKLKKSRIHGLNINGSWVTEPDKIKEATRDFFEKKFKEDYPVRPTISSSFFKKISDSQRLRLEEPFTEKEVKDAVWSCGENKAPGPDGFSFEFIQKFWSYVGKDFFAAVKFFEINKRINPGSNASFVTLVPKVRDPLSLADYRPINLIGCVSKVVSKVLAERLKGVLGDVISNTQTAFIKGRSILDGPLMADFAKAFDCLNWNYLDNVLLQMGFGVKWREWVKGCICTAKVSVLINGSPTKEFNMTKGVRQGDPLAPFLFILAAEGLTVAMKEARRSNLFQGVRFDNSSDEISNFQFADDTIFVGEWSHANALNLIRVLKCFEVCSGLKINLYKSRLSGVTVNKEEIAMVARQLKCKEETIWEAYAP</sequence>
<dbReference type="EMBL" id="JARYMX010000001">
    <property type="protein sequence ID" value="KAJ9564376.1"/>
    <property type="molecule type" value="Genomic_DNA"/>
</dbReference>
<gene>
    <name evidence="2" type="ORF">OSB04_000342</name>
</gene>
<proteinExistence type="predicted"/>
<evidence type="ECO:0000259" key="1">
    <source>
        <dbReference type="PROSITE" id="PS50878"/>
    </source>
</evidence>
<organism evidence="2 3">
    <name type="scientific">Centaurea solstitialis</name>
    <name type="common">yellow star-thistle</name>
    <dbReference type="NCBI Taxonomy" id="347529"/>
    <lineage>
        <taxon>Eukaryota</taxon>
        <taxon>Viridiplantae</taxon>
        <taxon>Streptophyta</taxon>
        <taxon>Embryophyta</taxon>
        <taxon>Tracheophyta</taxon>
        <taxon>Spermatophyta</taxon>
        <taxon>Magnoliopsida</taxon>
        <taxon>eudicotyledons</taxon>
        <taxon>Gunneridae</taxon>
        <taxon>Pentapetalae</taxon>
        <taxon>asterids</taxon>
        <taxon>campanulids</taxon>
        <taxon>Asterales</taxon>
        <taxon>Asteraceae</taxon>
        <taxon>Carduoideae</taxon>
        <taxon>Cardueae</taxon>
        <taxon>Centaureinae</taxon>
        <taxon>Centaurea</taxon>
    </lineage>
</organism>
<keyword evidence="3" id="KW-1185">Reference proteome</keyword>
<reference evidence="2" key="1">
    <citation type="submission" date="2023-03" db="EMBL/GenBank/DDBJ databases">
        <title>Chromosome-scale reference genome and RAD-based genetic map of yellow starthistle (Centaurea solstitialis) reveal putative structural variation and QTLs associated with invader traits.</title>
        <authorList>
            <person name="Reatini B."/>
            <person name="Cang F.A."/>
            <person name="Jiang Q."/>
            <person name="Mckibben M.T.W."/>
            <person name="Barker M.S."/>
            <person name="Rieseberg L.H."/>
            <person name="Dlugosch K.M."/>
        </authorList>
    </citation>
    <scope>NUCLEOTIDE SEQUENCE</scope>
    <source>
        <strain evidence="2">CAN-66</strain>
        <tissue evidence="2">Leaf</tissue>
    </source>
</reference>
<dbReference type="PROSITE" id="PS50878">
    <property type="entry name" value="RT_POL"/>
    <property type="match status" value="1"/>
</dbReference>
<dbReference type="AlphaFoldDB" id="A0AA38U1K0"/>
<accession>A0AA38U1K0</accession>
<dbReference type="InterPro" id="IPR036691">
    <property type="entry name" value="Endo/exonu/phosph_ase_sf"/>
</dbReference>
<dbReference type="PANTHER" id="PTHR46890:SF50">
    <property type="entry name" value="RNA-DIRECTED DNA POLYMERASE, EUKARYOTA, REVERSE TRANSCRIPTASE ZINC-BINDING DOMAIN PROTEIN-RELATED"/>
    <property type="match status" value="1"/>
</dbReference>
<dbReference type="SUPFAM" id="SSF56219">
    <property type="entry name" value="DNase I-like"/>
    <property type="match status" value="1"/>
</dbReference>
<dbReference type="Pfam" id="PF03372">
    <property type="entry name" value="Exo_endo_phos"/>
    <property type="match status" value="1"/>
</dbReference>
<dbReference type="InterPro" id="IPR052343">
    <property type="entry name" value="Retrotransposon-Effector_Assoc"/>
</dbReference>
<protein>
    <recommendedName>
        <fullName evidence="1">Reverse transcriptase domain-containing protein</fullName>
    </recommendedName>
</protein>
<dbReference type="Gene3D" id="3.60.10.10">
    <property type="entry name" value="Endonuclease/exonuclease/phosphatase"/>
    <property type="match status" value="1"/>
</dbReference>
<dbReference type="CDD" id="cd01650">
    <property type="entry name" value="RT_nLTR_like"/>
    <property type="match status" value="1"/>
</dbReference>
<dbReference type="Pfam" id="PF00078">
    <property type="entry name" value="RVT_1"/>
    <property type="match status" value="1"/>
</dbReference>
<name>A0AA38U1K0_9ASTR</name>
<evidence type="ECO:0000313" key="3">
    <source>
        <dbReference type="Proteomes" id="UP001172457"/>
    </source>
</evidence>
<dbReference type="InterPro" id="IPR005135">
    <property type="entry name" value="Endo/exonuclease/phosphatase"/>
</dbReference>
<dbReference type="Proteomes" id="UP001172457">
    <property type="component" value="Chromosome 1"/>
</dbReference>
<dbReference type="PANTHER" id="PTHR46890">
    <property type="entry name" value="NON-LTR RETROLELEMENT REVERSE TRANSCRIPTASE-LIKE PROTEIN-RELATED"/>
    <property type="match status" value="1"/>
</dbReference>
<dbReference type="InterPro" id="IPR000477">
    <property type="entry name" value="RT_dom"/>
</dbReference>
<comment type="caution">
    <text evidence="2">The sequence shown here is derived from an EMBL/GenBank/DDBJ whole genome shotgun (WGS) entry which is preliminary data.</text>
</comment>
<dbReference type="GO" id="GO:0003824">
    <property type="term" value="F:catalytic activity"/>
    <property type="evidence" value="ECO:0007669"/>
    <property type="project" value="InterPro"/>
</dbReference>
<feature type="domain" description="Reverse transcriptase" evidence="1">
    <location>
        <begin position="462"/>
        <end position="718"/>
    </location>
</feature>
<evidence type="ECO:0000313" key="2">
    <source>
        <dbReference type="EMBL" id="KAJ9564376.1"/>
    </source>
</evidence>